<keyword evidence="2" id="KW-1185">Reference proteome</keyword>
<dbReference type="InterPro" id="IPR008979">
    <property type="entry name" value="Galactose-bd-like_sf"/>
</dbReference>
<accession>A0ABT1TZL5</accession>
<evidence type="ECO:0000313" key="1">
    <source>
        <dbReference type="EMBL" id="MCQ8126997.1"/>
    </source>
</evidence>
<organism evidence="1 2">
    <name type="scientific">Methylomonas rivi</name>
    <dbReference type="NCBI Taxonomy" id="2952226"/>
    <lineage>
        <taxon>Bacteria</taxon>
        <taxon>Pseudomonadati</taxon>
        <taxon>Pseudomonadota</taxon>
        <taxon>Gammaproteobacteria</taxon>
        <taxon>Methylococcales</taxon>
        <taxon>Methylococcaceae</taxon>
        <taxon>Methylomonas</taxon>
    </lineage>
</organism>
<dbReference type="Proteomes" id="UP001524586">
    <property type="component" value="Unassembled WGS sequence"/>
</dbReference>
<dbReference type="RefSeq" id="WP_256613314.1">
    <property type="nucleotide sequence ID" value="NZ_JANIBK010000002.1"/>
</dbReference>
<dbReference type="EMBL" id="JANIBK010000002">
    <property type="protein sequence ID" value="MCQ8126997.1"/>
    <property type="molecule type" value="Genomic_DNA"/>
</dbReference>
<comment type="caution">
    <text evidence="1">The sequence shown here is derived from an EMBL/GenBank/DDBJ whole genome shotgun (WGS) entry which is preliminary data.</text>
</comment>
<sequence>MEKRVSGDIRTATTAKAENWLDLDTLASVEVSSENPDRPIEAALLPGFKQGWQAGGPGEQTIRLLFGQAHYIRCVQLEFLEVAVSRTQEYVLRVSQDSGATFREIVRQQWNFSPDGSTVESAMHFVDMAGVTTLELKITPDIGNPLAVATLEKMRVFEVFSR</sequence>
<protein>
    <submittedName>
        <fullName evidence="1">Carbohydrate-binding protein</fullName>
    </submittedName>
</protein>
<proteinExistence type="predicted"/>
<gene>
    <name evidence="1" type="ORF">NP596_00895</name>
</gene>
<name>A0ABT1TZL5_9GAMM</name>
<evidence type="ECO:0000313" key="2">
    <source>
        <dbReference type="Proteomes" id="UP001524586"/>
    </source>
</evidence>
<dbReference type="SUPFAM" id="SSF49785">
    <property type="entry name" value="Galactose-binding domain-like"/>
    <property type="match status" value="1"/>
</dbReference>
<reference evidence="1 2" key="1">
    <citation type="submission" date="2022-07" db="EMBL/GenBank/DDBJ databases">
        <title>Methylomonas rivi sp. nov., Methylomonas rosea sp. nov., Methylomonas aureus sp. nov. and Methylomonas subterranea sp. nov., four novel methanotrophs isolated from a freshwater creek and the deep terrestrial subsurface.</title>
        <authorList>
            <person name="Abin C."/>
            <person name="Sankaranarayanan K."/>
            <person name="Garner C."/>
            <person name="Sindelar R."/>
            <person name="Kotary K."/>
            <person name="Garner R."/>
            <person name="Barclay S."/>
            <person name="Lawson P."/>
            <person name="Krumholz L."/>
        </authorList>
    </citation>
    <scope>NUCLEOTIDE SEQUENCE [LARGE SCALE GENOMIC DNA]</scope>
    <source>
        <strain evidence="1 2">WSC-6</strain>
    </source>
</reference>